<name>A0A143BGN6_9BACT</name>
<reference evidence="2 3" key="1">
    <citation type="journal article" date="2014" name="Proc. Natl. Acad. Sci. U.S.A.">
        <title>Functional type 2 photosynthetic reaction centers found in the rare bacterial phylum Gemmatimonadetes.</title>
        <authorList>
            <person name="Zeng Y."/>
            <person name="Feng F."/>
            <person name="Medova H."/>
            <person name="Dean J."/>
            <person name="Koblizek M."/>
        </authorList>
    </citation>
    <scope>NUCLEOTIDE SEQUENCE [LARGE SCALE GENOMIC DNA]</scope>
    <source>
        <strain evidence="2 3">AP64</strain>
    </source>
</reference>
<feature type="transmembrane region" description="Helical" evidence="1">
    <location>
        <begin position="12"/>
        <end position="31"/>
    </location>
</feature>
<proteinExistence type="predicted"/>
<accession>A0A143BGN6</accession>
<feature type="transmembrane region" description="Helical" evidence="1">
    <location>
        <begin position="65"/>
        <end position="87"/>
    </location>
</feature>
<dbReference type="STRING" id="1379270.GEMMAAP_00625"/>
<keyword evidence="3" id="KW-1185">Reference proteome</keyword>
<keyword evidence="1" id="KW-0472">Membrane</keyword>
<gene>
    <name evidence="2" type="ORF">GEMMAAP_00625</name>
</gene>
<dbReference type="AlphaFoldDB" id="A0A143BGN6"/>
<dbReference type="eggNOG" id="ENOG50331WW">
    <property type="taxonomic scope" value="Bacteria"/>
</dbReference>
<reference evidence="2 3" key="2">
    <citation type="journal article" date="2016" name="Environ. Microbiol. Rep.">
        <title>Metagenomic evidence for the presence of phototrophic Gemmatimonadetes bacteria in diverse environments.</title>
        <authorList>
            <person name="Zeng Y."/>
            <person name="Baumbach J."/>
            <person name="Barbosa E.G."/>
            <person name="Azevedo V."/>
            <person name="Zhang C."/>
            <person name="Koblizek M."/>
        </authorList>
    </citation>
    <scope>NUCLEOTIDE SEQUENCE [LARGE SCALE GENOMIC DNA]</scope>
    <source>
        <strain evidence="2 3">AP64</strain>
    </source>
</reference>
<dbReference type="EMBL" id="CP011454">
    <property type="protein sequence ID" value="AMW03753.1"/>
    <property type="molecule type" value="Genomic_DNA"/>
</dbReference>
<feature type="transmembrane region" description="Helical" evidence="1">
    <location>
        <begin position="37"/>
        <end position="56"/>
    </location>
</feature>
<keyword evidence="1" id="KW-0812">Transmembrane</keyword>
<dbReference type="Proteomes" id="UP000076404">
    <property type="component" value="Chromosome"/>
</dbReference>
<dbReference type="KEGG" id="gph:GEMMAAP_00625"/>
<feature type="transmembrane region" description="Helical" evidence="1">
    <location>
        <begin position="93"/>
        <end position="112"/>
    </location>
</feature>
<protein>
    <submittedName>
        <fullName evidence="2">Uncharacterized protein</fullName>
    </submittedName>
</protein>
<evidence type="ECO:0000313" key="3">
    <source>
        <dbReference type="Proteomes" id="UP000076404"/>
    </source>
</evidence>
<sequence length="124" mass="13416">MTRDLLWVDSRAGLAVGAAMFALTGWLSPFYGLSRELLWIMGAANVGYGLYSGWLFTRRRRKRRAIVVLVVANATWALGCLVAAVYFAPVATVFGVLHLAGEGLIVGSLAALEWRARDVLATSS</sequence>
<keyword evidence="1" id="KW-1133">Transmembrane helix</keyword>
<evidence type="ECO:0000256" key="1">
    <source>
        <dbReference type="SAM" id="Phobius"/>
    </source>
</evidence>
<dbReference type="OrthoDB" id="7066177at2"/>
<organism evidence="2 3">
    <name type="scientific">Gemmatimonas phototrophica</name>
    <dbReference type="NCBI Taxonomy" id="1379270"/>
    <lineage>
        <taxon>Bacteria</taxon>
        <taxon>Pseudomonadati</taxon>
        <taxon>Gemmatimonadota</taxon>
        <taxon>Gemmatimonadia</taxon>
        <taxon>Gemmatimonadales</taxon>
        <taxon>Gemmatimonadaceae</taxon>
        <taxon>Gemmatimonas</taxon>
    </lineage>
</organism>
<dbReference type="RefSeq" id="WP_053333877.1">
    <property type="nucleotide sequence ID" value="NZ_CP011454.1"/>
</dbReference>
<evidence type="ECO:0000313" key="2">
    <source>
        <dbReference type="EMBL" id="AMW03753.1"/>
    </source>
</evidence>